<dbReference type="InterPro" id="IPR051733">
    <property type="entry name" value="WD_repeat_DCAF13/WDSOF1"/>
</dbReference>
<dbReference type="InterPro" id="IPR015943">
    <property type="entry name" value="WD40/YVTN_repeat-like_dom_sf"/>
</dbReference>
<dbReference type="SMART" id="SM00320">
    <property type="entry name" value="WD40"/>
    <property type="match status" value="7"/>
</dbReference>
<evidence type="ECO:0000259" key="8">
    <source>
        <dbReference type="Pfam" id="PF04158"/>
    </source>
</evidence>
<feature type="repeat" description="WD" evidence="7">
    <location>
        <begin position="319"/>
        <end position="350"/>
    </location>
</feature>
<protein>
    <submittedName>
        <fullName evidence="9">Ddb1-and cul4-associated factor 13</fullName>
    </submittedName>
</protein>
<comment type="subcellular location">
    <subcellularLocation>
        <location evidence="1">Nucleus</location>
        <location evidence="1">Nucleolus</location>
    </subcellularLocation>
</comment>
<dbReference type="PROSITE" id="PS50082">
    <property type="entry name" value="WD_REPEATS_2"/>
    <property type="match status" value="4"/>
</dbReference>
<evidence type="ECO:0000256" key="7">
    <source>
        <dbReference type="PROSITE-ProRule" id="PRU00221"/>
    </source>
</evidence>
<keyword evidence="5" id="KW-0539">Nucleus</keyword>
<evidence type="ECO:0000313" key="10">
    <source>
        <dbReference type="Proteomes" id="UP000037460"/>
    </source>
</evidence>
<evidence type="ECO:0000256" key="1">
    <source>
        <dbReference type="ARBA" id="ARBA00004604"/>
    </source>
</evidence>
<dbReference type="SUPFAM" id="SSF50978">
    <property type="entry name" value="WD40 repeat-like"/>
    <property type="match status" value="1"/>
</dbReference>
<dbReference type="CDD" id="cd00200">
    <property type="entry name" value="WD40"/>
    <property type="match status" value="1"/>
</dbReference>
<dbReference type="EMBL" id="JWZX01002396">
    <property type="protein sequence ID" value="KOO29566.1"/>
    <property type="molecule type" value="Genomic_DNA"/>
</dbReference>
<gene>
    <name evidence="9" type="ORF">Ctob_007300</name>
</gene>
<dbReference type="InterPro" id="IPR007287">
    <property type="entry name" value="Sof1"/>
</dbReference>
<dbReference type="InterPro" id="IPR036322">
    <property type="entry name" value="WD40_repeat_dom_sf"/>
</dbReference>
<dbReference type="Pfam" id="PF04158">
    <property type="entry name" value="Sof1"/>
    <property type="match status" value="1"/>
</dbReference>
<dbReference type="AlphaFoldDB" id="A0A0M0JSG0"/>
<evidence type="ECO:0000256" key="5">
    <source>
        <dbReference type="ARBA" id="ARBA00023242"/>
    </source>
</evidence>
<sequence length="443" mass="50085">MKLKILSRDKRDFVRERSSELDRVVRSANPELHPFERAREYARALNAVKLDKHFSKPFAGALSGHMDGVHCLAKSPASLTTLVSGGCDGEIIRWDLTERDVSWRVKAHAGFVRGAAFSRAGHHFVTASDDKTVKLWSAAAASGDETPLATFLGRHAFTDVDHHRKEHSFATGGPTLQLWDTARSEPVQAYEWGADSITRVRFNPAQPNLLGALSNDRSVTLFDLRTGSALQKAVMQTRGNALCWNPMEPFHFTLASEDHCLYTFDMRKLDHAICCHTDHVSAVLAVDYSPTGRQFVSGSYDRTVRLWDVGEPKSKAVYHTKRMQRLFCAAWSLDDAYVFTGSDDTNVRIWRAQANVRPLQQLPREKAKREYEQALVEKFQYLPEVKRIKKHTHVPRAILKAAKLKETVQATARRREKNRRAHSAPGAVPRVANKIKKVWKVLE</sequence>
<keyword evidence="10" id="KW-1185">Reference proteome</keyword>
<evidence type="ECO:0000256" key="3">
    <source>
        <dbReference type="ARBA" id="ARBA00022574"/>
    </source>
</evidence>
<feature type="repeat" description="WD" evidence="7">
    <location>
        <begin position="105"/>
        <end position="137"/>
    </location>
</feature>
<comment type="caution">
    <text evidence="9">The sequence shown here is derived from an EMBL/GenBank/DDBJ whole genome shotgun (WGS) entry which is preliminary data.</text>
</comment>
<dbReference type="Proteomes" id="UP000037460">
    <property type="component" value="Unassembled WGS sequence"/>
</dbReference>
<dbReference type="InterPro" id="IPR020472">
    <property type="entry name" value="WD40_PAC1"/>
</dbReference>
<dbReference type="PROSITE" id="PS50294">
    <property type="entry name" value="WD_REPEATS_REGION"/>
    <property type="match status" value="2"/>
</dbReference>
<evidence type="ECO:0000313" key="9">
    <source>
        <dbReference type="EMBL" id="KOO29566.1"/>
    </source>
</evidence>
<evidence type="ECO:0000256" key="2">
    <source>
        <dbReference type="ARBA" id="ARBA00005649"/>
    </source>
</evidence>
<keyword evidence="3 7" id="KW-0853">WD repeat</keyword>
<dbReference type="GO" id="GO:0000462">
    <property type="term" value="P:maturation of SSU-rRNA from tricistronic rRNA transcript (SSU-rRNA, 5.8S rRNA, LSU-rRNA)"/>
    <property type="evidence" value="ECO:0007669"/>
    <property type="project" value="TreeGrafter"/>
</dbReference>
<proteinExistence type="inferred from homology"/>
<feature type="domain" description="Sof1-like protein" evidence="8">
    <location>
        <begin position="357"/>
        <end position="438"/>
    </location>
</feature>
<dbReference type="PANTHER" id="PTHR22851:SF0">
    <property type="entry name" value="DDB1- AND CUL4-ASSOCIATED FACTOR 13"/>
    <property type="match status" value="1"/>
</dbReference>
<dbReference type="Gene3D" id="2.130.10.10">
    <property type="entry name" value="YVTN repeat-like/Quinoprotein amine dehydrogenase"/>
    <property type="match status" value="2"/>
</dbReference>
<name>A0A0M0JSG0_9EUKA</name>
<keyword evidence="6" id="KW-0687">Ribonucleoprotein</keyword>
<dbReference type="PANTHER" id="PTHR22851">
    <property type="entry name" value="U3 SMALL NUCLEOLAR RNA U3 SNORNA ASSOCIATED PROTEIN"/>
    <property type="match status" value="1"/>
</dbReference>
<reference evidence="10" key="1">
    <citation type="journal article" date="2015" name="PLoS Genet.">
        <title>Genome Sequence and Transcriptome Analyses of Chrysochromulina tobin: Metabolic Tools for Enhanced Algal Fitness in the Prominent Order Prymnesiales (Haptophyceae).</title>
        <authorList>
            <person name="Hovde B.T."/>
            <person name="Deodato C.R."/>
            <person name="Hunsperger H.M."/>
            <person name="Ryken S.A."/>
            <person name="Yost W."/>
            <person name="Jha R.K."/>
            <person name="Patterson J."/>
            <person name="Monnat R.J. Jr."/>
            <person name="Barlow S.B."/>
            <person name="Starkenburg S.R."/>
            <person name="Cattolico R.A."/>
        </authorList>
    </citation>
    <scope>NUCLEOTIDE SEQUENCE</scope>
    <source>
        <strain evidence="10">CCMP291</strain>
    </source>
</reference>
<dbReference type="PRINTS" id="PR00320">
    <property type="entry name" value="GPROTEINBRPT"/>
</dbReference>
<dbReference type="GO" id="GO:0032040">
    <property type="term" value="C:small-subunit processome"/>
    <property type="evidence" value="ECO:0007669"/>
    <property type="project" value="TreeGrafter"/>
</dbReference>
<dbReference type="InterPro" id="IPR001680">
    <property type="entry name" value="WD40_rpt"/>
</dbReference>
<comment type="similarity">
    <text evidence="2">Belongs to the WD repeat DCAF13/WDSOF1 family.</text>
</comment>
<feature type="repeat" description="WD" evidence="7">
    <location>
        <begin position="276"/>
        <end position="317"/>
    </location>
</feature>
<evidence type="ECO:0000256" key="4">
    <source>
        <dbReference type="ARBA" id="ARBA00022737"/>
    </source>
</evidence>
<feature type="repeat" description="WD" evidence="7">
    <location>
        <begin position="62"/>
        <end position="96"/>
    </location>
</feature>
<keyword evidence="4" id="KW-0677">Repeat</keyword>
<accession>A0A0M0JSG0</accession>
<organism evidence="9 10">
    <name type="scientific">Chrysochromulina tobinii</name>
    <dbReference type="NCBI Taxonomy" id="1460289"/>
    <lineage>
        <taxon>Eukaryota</taxon>
        <taxon>Haptista</taxon>
        <taxon>Haptophyta</taxon>
        <taxon>Prymnesiophyceae</taxon>
        <taxon>Prymnesiales</taxon>
        <taxon>Chrysochromulinaceae</taxon>
        <taxon>Chrysochromulina</taxon>
    </lineage>
</organism>
<evidence type="ECO:0000256" key="6">
    <source>
        <dbReference type="ARBA" id="ARBA00023274"/>
    </source>
</evidence>
<dbReference type="Pfam" id="PF00400">
    <property type="entry name" value="WD40"/>
    <property type="match status" value="4"/>
</dbReference>
<dbReference type="OrthoDB" id="10249065at2759"/>